<organism evidence="1">
    <name type="scientific">Lepeophtheirus salmonis</name>
    <name type="common">Salmon louse</name>
    <name type="synonym">Caligus salmonis</name>
    <dbReference type="NCBI Taxonomy" id="72036"/>
    <lineage>
        <taxon>Eukaryota</taxon>
        <taxon>Metazoa</taxon>
        <taxon>Ecdysozoa</taxon>
        <taxon>Arthropoda</taxon>
        <taxon>Crustacea</taxon>
        <taxon>Multicrustacea</taxon>
        <taxon>Hexanauplia</taxon>
        <taxon>Copepoda</taxon>
        <taxon>Siphonostomatoida</taxon>
        <taxon>Caligidae</taxon>
        <taxon>Lepeophtheirus</taxon>
    </lineage>
</organism>
<name>A0A0K2T173_LEPSM</name>
<reference evidence="1" key="1">
    <citation type="submission" date="2014-05" db="EMBL/GenBank/DDBJ databases">
        <authorList>
            <person name="Chronopoulou M."/>
        </authorList>
    </citation>
    <scope>NUCLEOTIDE SEQUENCE</scope>
    <source>
        <tissue evidence="1">Whole organism</tissue>
    </source>
</reference>
<proteinExistence type="predicted"/>
<protein>
    <submittedName>
        <fullName evidence="1">Uncharacterized protein</fullName>
    </submittedName>
</protein>
<dbReference type="AlphaFoldDB" id="A0A0K2T173"/>
<sequence length="65" mass="7502">MIVYSVKFRASFLLTYCLYIFNSQISGKSPEIVLIKSNSFHNYSTLNIPLSWSNKKMAGKEESYI</sequence>
<evidence type="ECO:0000313" key="1">
    <source>
        <dbReference type="EMBL" id="CDW19545.1"/>
    </source>
</evidence>
<accession>A0A0K2T173</accession>
<dbReference type="EMBL" id="HACA01002184">
    <property type="protein sequence ID" value="CDW19545.1"/>
    <property type="molecule type" value="Transcribed_RNA"/>
</dbReference>